<evidence type="ECO:0000256" key="1">
    <source>
        <dbReference type="ARBA" id="ARBA00022664"/>
    </source>
</evidence>
<evidence type="ECO:0000256" key="2">
    <source>
        <dbReference type="SAM" id="MobiDB-lite"/>
    </source>
</evidence>
<accession>A0A8H7DTI2</accession>
<dbReference type="Proteomes" id="UP000623687">
    <property type="component" value="Unassembled WGS sequence"/>
</dbReference>
<dbReference type="GO" id="GO:0003676">
    <property type="term" value="F:nucleic acid binding"/>
    <property type="evidence" value="ECO:0007669"/>
    <property type="project" value="InterPro"/>
</dbReference>
<comment type="caution">
    <text evidence="3">The sequence shown here is derived from an EMBL/GenBank/DDBJ whole genome shotgun (WGS) entry which is preliminary data.</text>
</comment>
<sequence>MDSTCPSSEDEGDPRLRKSIDLPRHWNDSQNEPGPSDGNGGPARPELSQFERQRLMAEGRCFVCRKRGHRFGDCRQNEQAARHADVPAKELRVAQNDPDSTTSDEVAECDDDTTESGSESSGDALEAGMLFLGGVSLTIDSPDFYEPAACDCWTRLRNTTEGETKLLVL</sequence>
<keyword evidence="1" id="KW-0507">mRNA processing</keyword>
<organism evidence="3 4">
    <name type="scientific">Pleurotus ostreatus</name>
    <name type="common">Oyster mushroom</name>
    <name type="synonym">White-rot fungus</name>
    <dbReference type="NCBI Taxonomy" id="5322"/>
    <lineage>
        <taxon>Eukaryota</taxon>
        <taxon>Fungi</taxon>
        <taxon>Dikarya</taxon>
        <taxon>Basidiomycota</taxon>
        <taxon>Agaricomycotina</taxon>
        <taxon>Agaricomycetes</taxon>
        <taxon>Agaricomycetidae</taxon>
        <taxon>Agaricales</taxon>
        <taxon>Pleurotineae</taxon>
        <taxon>Pleurotaceae</taxon>
        <taxon>Pleurotus</taxon>
    </lineage>
</organism>
<dbReference type="AlphaFoldDB" id="A0A8H7DTI2"/>
<name>A0A8H7DTI2_PLEOS</name>
<feature type="region of interest" description="Disordered" evidence="2">
    <location>
        <begin position="75"/>
        <end position="123"/>
    </location>
</feature>
<dbReference type="OrthoDB" id="3205788at2759"/>
<keyword evidence="4" id="KW-1185">Reference proteome</keyword>
<reference evidence="3" key="1">
    <citation type="submission" date="2019-07" db="EMBL/GenBank/DDBJ databases">
        <authorList>
            <person name="Palmer J.M."/>
        </authorList>
    </citation>
    <scope>NUCLEOTIDE SEQUENCE</scope>
    <source>
        <strain evidence="3">PC9</strain>
    </source>
</reference>
<dbReference type="RefSeq" id="XP_036629800.1">
    <property type="nucleotide sequence ID" value="XM_036778372.1"/>
</dbReference>
<dbReference type="GO" id="GO:0008270">
    <property type="term" value="F:zinc ion binding"/>
    <property type="evidence" value="ECO:0007669"/>
    <property type="project" value="InterPro"/>
</dbReference>
<dbReference type="GO" id="GO:0006397">
    <property type="term" value="P:mRNA processing"/>
    <property type="evidence" value="ECO:0007669"/>
    <property type="project" value="UniProtKB-KW"/>
</dbReference>
<evidence type="ECO:0000313" key="4">
    <source>
        <dbReference type="Proteomes" id="UP000623687"/>
    </source>
</evidence>
<evidence type="ECO:0008006" key="5">
    <source>
        <dbReference type="Google" id="ProtNLM"/>
    </source>
</evidence>
<dbReference type="VEuPathDB" id="FungiDB:PC9H_008865"/>
<dbReference type="EMBL" id="JACETU010000006">
    <property type="protein sequence ID" value="KAF7426496.1"/>
    <property type="molecule type" value="Genomic_DNA"/>
</dbReference>
<feature type="compositionally biased region" description="Acidic residues" evidence="2">
    <location>
        <begin position="105"/>
        <end position="114"/>
    </location>
</feature>
<proteinExistence type="predicted"/>
<evidence type="ECO:0000313" key="3">
    <source>
        <dbReference type="EMBL" id="KAF7426496.1"/>
    </source>
</evidence>
<dbReference type="GeneID" id="59378683"/>
<feature type="compositionally biased region" description="Basic and acidic residues" evidence="2">
    <location>
        <begin position="75"/>
        <end position="92"/>
    </location>
</feature>
<feature type="region of interest" description="Disordered" evidence="2">
    <location>
        <begin position="1"/>
        <end position="50"/>
    </location>
</feature>
<protein>
    <recommendedName>
        <fullName evidence="5">CCHC-type domain-containing protein</fullName>
    </recommendedName>
</protein>
<gene>
    <name evidence="3" type="ORF">PC9H_008865</name>
</gene>
<feature type="compositionally biased region" description="Basic and acidic residues" evidence="2">
    <location>
        <begin position="13"/>
        <end position="27"/>
    </location>
</feature>
<dbReference type="SUPFAM" id="SSF57756">
    <property type="entry name" value="Retrovirus zinc finger-like domains"/>
    <property type="match status" value="1"/>
</dbReference>
<dbReference type="InterPro" id="IPR036875">
    <property type="entry name" value="Znf_CCHC_sf"/>
</dbReference>